<comment type="caution">
    <text evidence="2">The sequence shown here is derived from an EMBL/GenBank/DDBJ whole genome shotgun (WGS) entry which is preliminary data.</text>
</comment>
<feature type="compositionally biased region" description="Polar residues" evidence="1">
    <location>
        <begin position="16"/>
        <end position="25"/>
    </location>
</feature>
<proteinExistence type="predicted"/>
<feature type="region of interest" description="Disordered" evidence="1">
    <location>
        <begin position="1"/>
        <end position="31"/>
    </location>
</feature>
<reference evidence="2 3" key="1">
    <citation type="journal article" date="2019" name="Sci. Rep.">
        <title>Orb-weaving spider Araneus ventricosus genome elucidates the spidroin gene catalogue.</title>
        <authorList>
            <person name="Kono N."/>
            <person name="Nakamura H."/>
            <person name="Ohtoshi R."/>
            <person name="Moran D.A.P."/>
            <person name="Shinohara A."/>
            <person name="Yoshida Y."/>
            <person name="Fujiwara M."/>
            <person name="Mori M."/>
            <person name="Tomita M."/>
            <person name="Arakawa K."/>
        </authorList>
    </citation>
    <scope>NUCLEOTIDE SEQUENCE [LARGE SCALE GENOMIC DNA]</scope>
</reference>
<accession>A0A4Y2S6C1</accession>
<feature type="region of interest" description="Disordered" evidence="1">
    <location>
        <begin position="98"/>
        <end position="118"/>
    </location>
</feature>
<dbReference type="AlphaFoldDB" id="A0A4Y2S6C1"/>
<name>A0A4Y2S6C1_ARAVE</name>
<organism evidence="2 3">
    <name type="scientific">Araneus ventricosus</name>
    <name type="common">Orbweaver spider</name>
    <name type="synonym">Epeira ventricosa</name>
    <dbReference type="NCBI Taxonomy" id="182803"/>
    <lineage>
        <taxon>Eukaryota</taxon>
        <taxon>Metazoa</taxon>
        <taxon>Ecdysozoa</taxon>
        <taxon>Arthropoda</taxon>
        <taxon>Chelicerata</taxon>
        <taxon>Arachnida</taxon>
        <taxon>Araneae</taxon>
        <taxon>Araneomorphae</taxon>
        <taxon>Entelegynae</taxon>
        <taxon>Araneoidea</taxon>
        <taxon>Araneidae</taxon>
        <taxon>Araneus</taxon>
    </lineage>
</organism>
<evidence type="ECO:0000256" key="1">
    <source>
        <dbReference type="SAM" id="MobiDB-lite"/>
    </source>
</evidence>
<feature type="compositionally biased region" description="Polar residues" evidence="1">
    <location>
        <begin position="102"/>
        <end position="118"/>
    </location>
</feature>
<keyword evidence="3" id="KW-1185">Reference proteome</keyword>
<evidence type="ECO:0000313" key="2">
    <source>
        <dbReference type="EMBL" id="GBN82835.1"/>
    </source>
</evidence>
<evidence type="ECO:0000313" key="3">
    <source>
        <dbReference type="Proteomes" id="UP000499080"/>
    </source>
</evidence>
<dbReference type="EMBL" id="BGPR01019748">
    <property type="protein sequence ID" value="GBN82835.1"/>
    <property type="molecule type" value="Genomic_DNA"/>
</dbReference>
<gene>
    <name evidence="2" type="ORF">AVEN_271569_1</name>
</gene>
<dbReference type="Proteomes" id="UP000499080">
    <property type="component" value="Unassembled WGS sequence"/>
</dbReference>
<protein>
    <submittedName>
        <fullName evidence="2">Uncharacterized protein</fullName>
    </submittedName>
</protein>
<sequence length="118" mass="13041">MLRLAASQPPTIWHHPSNNISQSGSAAYPTPQRQEGRSIICSTFSKVKPVFSVRILIVFIPSNILLSVESNAFDPFPKFWPTFSQIATFVTEHSHPPVMTELKSSQTSTIHPASSSHP</sequence>